<dbReference type="STRING" id="670483.S7S2V9"/>
<reference evidence="1 2" key="1">
    <citation type="journal article" date="2012" name="Science">
        <title>The Paleozoic origin of enzymatic lignin decomposition reconstructed from 31 fungal genomes.</title>
        <authorList>
            <person name="Floudas D."/>
            <person name="Binder M."/>
            <person name="Riley R."/>
            <person name="Barry K."/>
            <person name="Blanchette R.A."/>
            <person name="Henrissat B."/>
            <person name="Martinez A.T."/>
            <person name="Otillar R."/>
            <person name="Spatafora J.W."/>
            <person name="Yadav J.S."/>
            <person name="Aerts A."/>
            <person name="Benoit I."/>
            <person name="Boyd A."/>
            <person name="Carlson A."/>
            <person name="Copeland A."/>
            <person name="Coutinho P.M."/>
            <person name="de Vries R.P."/>
            <person name="Ferreira P."/>
            <person name="Findley K."/>
            <person name="Foster B."/>
            <person name="Gaskell J."/>
            <person name="Glotzer D."/>
            <person name="Gorecki P."/>
            <person name="Heitman J."/>
            <person name="Hesse C."/>
            <person name="Hori C."/>
            <person name="Igarashi K."/>
            <person name="Jurgens J.A."/>
            <person name="Kallen N."/>
            <person name="Kersten P."/>
            <person name="Kohler A."/>
            <person name="Kuees U."/>
            <person name="Kumar T.K.A."/>
            <person name="Kuo A."/>
            <person name="LaButti K."/>
            <person name="Larrondo L.F."/>
            <person name="Lindquist E."/>
            <person name="Ling A."/>
            <person name="Lombard V."/>
            <person name="Lucas S."/>
            <person name="Lundell T."/>
            <person name="Martin R."/>
            <person name="McLaughlin D.J."/>
            <person name="Morgenstern I."/>
            <person name="Morin E."/>
            <person name="Murat C."/>
            <person name="Nagy L.G."/>
            <person name="Nolan M."/>
            <person name="Ohm R.A."/>
            <person name="Patyshakuliyeva A."/>
            <person name="Rokas A."/>
            <person name="Ruiz-Duenas F.J."/>
            <person name="Sabat G."/>
            <person name="Salamov A."/>
            <person name="Samejima M."/>
            <person name="Schmutz J."/>
            <person name="Slot J.C."/>
            <person name="St John F."/>
            <person name="Stenlid J."/>
            <person name="Sun H."/>
            <person name="Sun S."/>
            <person name="Syed K."/>
            <person name="Tsang A."/>
            <person name="Wiebenga A."/>
            <person name="Young D."/>
            <person name="Pisabarro A."/>
            <person name="Eastwood D.C."/>
            <person name="Martin F."/>
            <person name="Cullen D."/>
            <person name="Grigoriev I.V."/>
            <person name="Hibbett D.S."/>
        </authorList>
    </citation>
    <scope>NUCLEOTIDE SEQUENCE [LARGE SCALE GENOMIC DNA]</scope>
    <source>
        <strain evidence="1 2">ATCC 11539</strain>
    </source>
</reference>
<evidence type="ECO:0000313" key="2">
    <source>
        <dbReference type="Proteomes" id="UP000030669"/>
    </source>
</evidence>
<dbReference type="GeneID" id="19303193"/>
<dbReference type="OMA" id="TIVITPC"/>
<organism evidence="1 2">
    <name type="scientific">Gloeophyllum trabeum (strain ATCC 11539 / FP-39264 / Madison 617)</name>
    <name type="common">Brown rot fungus</name>
    <dbReference type="NCBI Taxonomy" id="670483"/>
    <lineage>
        <taxon>Eukaryota</taxon>
        <taxon>Fungi</taxon>
        <taxon>Dikarya</taxon>
        <taxon>Basidiomycota</taxon>
        <taxon>Agaricomycotina</taxon>
        <taxon>Agaricomycetes</taxon>
        <taxon>Gloeophyllales</taxon>
        <taxon>Gloeophyllaceae</taxon>
        <taxon>Gloeophyllum</taxon>
    </lineage>
</organism>
<accession>S7S2V9</accession>
<sequence>MLSLLSRTTSRLLDVRFDPSDSPYSQEEDILTVDLDALRELVPGKPNIPWRRVVGACEETLFPVYRKLQDTLSHDVDHLAHLFSEMGTSVMEESSQKLEEISEAACVSGVATTSDTRRAFASCSPSHRKRRRSSHSGAAEILVIPSTHPSAPTIIITFCPYEPYESTSWVPCQDACFGNRLSVPNHPAVNDAFPPLLAEPLPASLRPVEKWQYTNGHWCAVLPTLEEQARRGLCSRVIPVRRKARAPRRGKR</sequence>
<name>S7S2V9_GLOTA</name>
<dbReference type="Proteomes" id="UP000030669">
    <property type="component" value="Unassembled WGS sequence"/>
</dbReference>
<dbReference type="eggNOG" id="ENOG502SSGD">
    <property type="taxonomic scope" value="Eukaryota"/>
</dbReference>
<evidence type="ECO:0000313" key="1">
    <source>
        <dbReference type="EMBL" id="EPQ60134.1"/>
    </source>
</evidence>
<protein>
    <submittedName>
        <fullName evidence="1">Uncharacterized protein</fullName>
    </submittedName>
</protein>
<proteinExistence type="predicted"/>
<dbReference type="HOGENOM" id="CLU_1102873_0_0_1"/>
<dbReference type="EMBL" id="KB469296">
    <property type="protein sequence ID" value="EPQ60134.1"/>
    <property type="molecule type" value="Genomic_DNA"/>
</dbReference>
<keyword evidence="2" id="KW-1185">Reference proteome</keyword>
<dbReference type="RefSeq" id="XP_007860609.1">
    <property type="nucleotide sequence ID" value="XM_007862418.1"/>
</dbReference>
<dbReference type="OrthoDB" id="3260913at2759"/>
<gene>
    <name evidence="1" type="ORF">GLOTRDRAFT_134880</name>
</gene>
<dbReference type="AlphaFoldDB" id="S7S2V9"/>
<dbReference type="KEGG" id="gtr:GLOTRDRAFT_134880"/>